<feature type="domain" description="HTH lysR-type" evidence="5">
    <location>
        <begin position="1"/>
        <end position="58"/>
    </location>
</feature>
<dbReference type="SUPFAM" id="SSF53850">
    <property type="entry name" value="Periplasmic binding protein-like II"/>
    <property type="match status" value="1"/>
</dbReference>
<dbReference type="FunFam" id="1.10.10.10:FF:000001">
    <property type="entry name" value="LysR family transcriptional regulator"/>
    <property type="match status" value="1"/>
</dbReference>
<evidence type="ECO:0000256" key="3">
    <source>
        <dbReference type="ARBA" id="ARBA00023125"/>
    </source>
</evidence>
<keyword evidence="7" id="KW-1185">Reference proteome</keyword>
<dbReference type="PROSITE" id="PS50931">
    <property type="entry name" value="HTH_LYSR"/>
    <property type="match status" value="1"/>
</dbReference>
<accession>A0A562IRK9</accession>
<sequence length="293" mass="31439">MDIRTLRYVVTLAEELHFGRAARRHFIAAQPFGQHVQRLEREVGARLFDRTSRRVAITPAGERFVAQVRVVLAEVDALYDQTAERPSGGGGPLRVGVLGFGAGDRWGALRGAVHDQLPAIVLEHHELDLADQYDTVRRGRVDVGLVQHVGEIDGLEFEPVLSSPRVAVVPATSAMADAARLTAGDLADCHWVEVASREPSLRAWVGGAAERGAPAVRQPSAIPTAVAISGRVCVHGAAAADYYPRPDVRFVPVDGPAVEVAVSVRSGDRRPEVVAFRRAAAAVRRLTGTGLLV</sequence>
<proteinExistence type="inferred from homology"/>
<dbReference type="SUPFAM" id="SSF46785">
    <property type="entry name" value="Winged helix' DNA-binding domain"/>
    <property type="match status" value="1"/>
</dbReference>
<dbReference type="Gene3D" id="1.10.10.10">
    <property type="entry name" value="Winged helix-like DNA-binding domain superfamily/Winged helix DNA-binding domain"/>
    <property type="match status" value="1"/>
</dbReference>
<keyword evidence="3 6" id="KW-0238">DNA-binding</keyword>
<evidence type="ECO:0000256" key="1">
    <source>
        <dbReference type="ARBA" id="ARBA00009437"/>
    </source>
</evidence>
<evidence type="ECO:0000313" key="7">
    <source>
        <dbReference type="Proteomes" id="UP000321490"/>
    </source>
</evidence>
<comment type="similarity">
    <text evidence="1">Belongs to the LysR transcriptional regulatory family.</text>
</comment>
<dbReference type="RefSeq" id="WP_153356278.1">
    <property type="nucleotide sequence ID" value="NZ_JABGDC010000005.1"/>
</dbReference>
<keyword evidence="4" id="KW-0804">Transcription</keyword>
<dbReference type="Pfam" id="PF03466">
    <property type="entry name" value="LysR_substrate"/>
    <property type="match status" value="1"/>
</dbReference>
<dbReference type="Gene3D" id="3.40.190.10">
    <property type="entry name" value="Periplasmic binding protein-like II"/>
    <property type="match status" value="2"/>
</dbReference>
<dbReference type="Proteomes" id="UP000321490">
    <property type="component" value="Unassembled WGS sequence"/>
</dbReference>
<protein>
    <submittedName>
        <fullName evidence="6">DNA-binding transcriptional LysR family regulator</fullName>
    </submittedName>
</protein>
<organism evidence="6 7">
    <name type="scientific">Modestobacter roseus</name>
    <dbReference type="NCBI Taxonomy" id="1181884"/>
    <lineage>
        <taxon>Bacteria</taxon>
        <taxon>Bacillati</taxon>
        <taxon>Actinomycetota</taxon>
        <taxon>Actinomycetes</taxon>
        <taxon>Geodermatophilales</taxon>
        <taxon>Geodermatophilaceae</taxon>
        <taxon>Modestobacter</taxon>
    </lineage>
</organism>
<reference evidence="6 7" key="1">
    <citation type="submission" date="2019-07" db="EMBL/GenBank/DDBJ databases">
        <title>R&amp;d 2014.</title>
        <authorList>
            <person name="Klenk H.-P."/>
        </authorList>
    </citation>
    <scope>NUCLEOTIDE SEQUENCE [LARGE SCALE GENOMIC DNA]</scope>
    <source>
        <strain evidence="6 7">DSM 45764</strain>
    </source>
</reference>
<evidence type="ECO:0000256" key="4">
    <source>
        <dbReference type="ARBA" id="ARBA00023163"/>
    </source>
</evidence>
<dbReference type="InterPro" id="IPR005119">
    <property type="entry name" value="LysR_subst-bd"/>
</dbReference>
<dbReference type="Pfam" id="PF00126">
    <property type="entry name" value="HTH_1"/>
    <property type="match status" value="1"/>
</dbReference>
<dbReference type="PANTHER" id="PTHR30346:SF0">
    <property type="entry name" value="HCA OPERON TRANSCRIPTIONAL ACTIVATOR HCAR"/>
    <property type="match status" value="1"/>
</dbReference>
<dbReference type="GO" id="GO:0003700">
    <property type="term" value="F:DNA-binding transcription factor activity"/>
    <property type="evidence" value="ECO:0007669"/>
    <property type="project" value="InterPro"/>
</dbReference>
<dbReference type="AlphaFoldDB" id="A0A562IRK9"/>
<gene>
    <name evidence="6" type="ORF">JD78_01876</name>
</gene>
<dbReference type="InterPro" id="IPR036390">
    <property type="entry name" value="WH_DNA-bd_sf"/>
</dbReference>
<evidence type="ECO:0000259" key="5">
    <source>
        <dbReference type="PROSITE" id="PS50931"/>
    </source>
</evidence>
<dbReference type="EMBL" id="VLKF01000001">
    <property type="protein sequence ID" value="TWH73353.1"/>
    <property type="molecule type" value="Genomic_DNA"/>
</dbReference>
<evidence type="ECO:0000313" key="6">
    <source>
        <dbReference type="EMBL" id="TWH73353.1"/>
    </source>
</evidence>
<dbReference type="OrthoDB" id="3181812at2"/>
<dbReference type="GO" id="GO:0032993">
    <property type="term" value="C:protein-DNA complex"/>
    <property type="evidence" value="ECO:0007669"/>
    <property type="project" value="TreeGrafter"/>
</dbReference>
<dbReference type="InterPro" id="IPR036388">
    <property type="entry name" value="WH-like_DNA-bd_sf"/>
</dbReference>
<dbReference type="GO" id="GO:0003677">
    <property type="term" value="F:DNA binding"/>
    <property type="evidence" value="ECO:0007669"/>
    <property type="project" value="UniProtKB-KW"/>
</dbReference>
<comment type="caution">
    <text evidence="6">The sequence shown here is derived from an EMBL/GenBank/DDBJ whole genome shotgun (WGS) entry which is preliminary data.</text>
</comment>
<name>A0A562IRK9_9ACTN</name>
<keyword evidence="2" id="KW-0805">Transcription regulation</keyword>
<evidence type="ECO:0000256" key="2">
    <source>
        <dbReference type="ARBA" id="ARBA00023015"/>
    </source>
</evidence>
<dbReference type="InterPro" id="IPR000847">
    <property type="entry name" value="LysR_HTH_N"/>
</dbReference>
<dbReference type="PANTHER" id="PTHR30346">
    <property type="entry name" value="TRANSCRIPTIONAL DUAL REGULATOR HCAR-RELATED"/>
    <property type="match status" value="1"/>
</dbReference>